<reference evidence="1 2" key="2">
    <citation type="submission" date="2013-11" db="EMBL/GenBank/DDBJ databases">
        <title>The Genome Sequence of Phytophthora parasitica INRA-310.</title>
        <authorList>
            <consortium name="The Broad Institute Genomics Platform"/>
            <person name="Russ C."/>
            <person name="Tyler B."/>
            <person name="Panabieres F."/>
            <person name="Shan W."/>
            <person name="Tripathy S."/>
            <person name="Grunwald N."/>
            <person name="Machado M."/>
            <person name="Johnson C.S."/>
            <person name="Arredondo F."/>
            <person name="Hong C."/>
            <person name="Coffey M."/>
            <person name="Young S.K."/>
            <person name="Zeng Q."/>
            <person name="Gargeya S."/>
            <person name="Fitzgerald M."/>
            <person name="Abouelleil A."/>
            <person name="Alvarado L."/>
            <person name="Chapman S.B."/>
            <person name="Gainer-Dewar J."/>
            <person name="Goldberg J."/>
            <person name="Griggs A."/>
            <person name="Gujja S."/>
            <person name="Hansen M."/>
            <person name="Howarth C."/>
            <person name="Imamovic A."/>
            <person name="Ireland A."/>
            <person name="Larimer J."/>
            <person name="McCowan C."/>
            <person name="Murphy C."/>
            <person name="Pearson M."/>
            <person name="Poon T.W."/>
            <person name="Priest M."/>
            <person name="Roberts A."/>
            <person name="Saif S."/>
            <person name="Shea T."/>
            <person name="Sykes S."/>
            <person name="Wortman J."/>
            <person name="Nusbaum C."/>
            <person name="Birren B."/>
        </authorList>
    </citation>
    <scope>NUCLEOTIDE SEQUENCE [LARGE SCALE GENOMIC DNA]</scope>
    <source>
        <strain evidence="1 2">INRA-310</strain>
    </source>
</reference>
<dbReference type="EMBL" id="KI669825">
    <property type="protein sequence ID" value="ETM97764.1"/>
    <property type="molecule type" value="Genomic_DNA"/>
</dbReference>
<dbReference type="Gene3D" id="2.20.25.240">
    <property type="match status" value="1"/>
</dbReference>
<dbReference type="GeneID" id="20193436"/>
<feature type="non-terminal residue" evidence="1">
    <location>
        <position position="112"/>
    </location>
</feature>
<accession>W2PCN4</accession>
<evidence type="ECO:0000313" key="2">
    <source>
        <dbReference type="Proteomes" id="UP000018817"/>
    </source>
</evidence>
<dbReference type="VEuPathDB" id="FungiDB:PPTG_24837"/>
<dbReference type="Proteomes" id="UP000018817">
    <property type="component" value="Unassembled WGS sequence"/>
</dbReference>
<dbReference type="AlphaFoldDB" id="W2PCN4"/>
<reference evidence="2" key="1">
    <citation type="submission" date="2011-12" db="EMBL/GenBank/DDBJ databases">
        <authorList>
            <consortium name="The Broad Institute Genome Sequencing Platform"/>
            <person name="Russ C."/>
            <person name="Tyler B."/>
            <person name="Panabieres F."/>
            <person name="Shan W."/>
            <person name="Tripathy S."/>
            <person name="Grunwald N."/>
            <person name="Machado M."/>
            <person name="Young S.K."/>
            <person name="Zeng Q."/>
            <person name="Gargeya S."/>
            <person name="Fitzgerald M."/>
            <person name="Haas B."/>
            <person name="Abouelleil A."/>
            <person name="Alvarado L."/>
            <person name="Arachchi H.M."/>
            <person name="Berlin A."/>
            <person name="Chapman S.B."/>
            <person name="Gearin G."/>
            <person name="Goldberg J."/>
            <person name="Griggs A."/>
            <person name="Gujja S."/>
            <person name="Hansen M."/>
            <person name="Heiman D."/>
            <person name="Howarth C."/>
            <person name="Larimer J."/>
            <person name="Lui A."/>
            <person name="MacDonald P.J.P."/>
            <person name="McCowen C."/>
            <person name="Montmayeur A."/>
            <person name="Murphy C."/>
            <person name="Neiman D."/>
            <person name="Pearson M."/>
            <person name="Priest M."/>
            <person name="Roberts A."/>
            <person name="Saif S."/>
            <person name="Shea T."/>
            <person name="Sisk P."/>
            <person name="Stolte C."/>
            <person name="Sykes S."/>
            <person name="Wortman J."/>
            <person name="Nusbaum C."/>
            <person name="Birren B."/>
        </authorList>
    </citation>
    <scope>NUCLEOTIDE SEQUENCE [LARGE SCALE GENOMIC DNA]</scope>
    <source>
        <strain evidence="2">INRA-310</strain>
    </source>
</reference>
<name>W2PCN4_PHYN3</name>
<sequence>MLHEGKKYVIRTTNKVTGTTYYNCRHFRQGCLAKLISKREHVRARGEHNCENLLPIQVMDVSTLSKNTRKGMGCDMLHSLDKAEARWLSDSDKRSFVRFNTGWSVKNKERRI</sequence>
<organism evidence="1 2">
    <name type="scientific">Phytophthora nicotianae (strain INRA-310)</name>
    <name type="common">Phytophthora parasitica</name>
    <dbReference type="NCBI Taxonomy" id="761204"/>
    <lineage>
        <taxon>Eukaryota</taxon>
        <taxon>Sar</taxon>
        <taxon>Stramenopiles</taxon>
        <taxon>Oomycota</taxon>
        <taxon>Peronosporomycetes</taxon>
        <taxon>Peronosporales</taxon>
        <taxon>Peronosporaceae</taxon>
        <taxon>Phytophthora</taxon>
    </lineage>
</organism>
<dbReference type="RefSeq" id="XP_008916939.1">
    <property type="nucleotide sequence ID" value="XM_008918691.1"/>
</dbReference>
<proteinExistence type="predicted"/>
<evidence type="ECO:0000313" key="1">
    <source>
        <dbReference type="EMBL" id="ETM97764.1"/>
    </source>
</evidence>
<protein>
    <recommendedName>
        <fullName evidence="3">FLYWCH-type domain-containing protein</fullName>
    </recommendedName>
</protein>
<evidence type="ECO:0008006" key="3">
    <source>
        <dbReference type="Google" id="ProtNLM"/>
    </source>
</evidence>
<gene>
    <name evidence="1" type="ORF">PPTG_24837</name>
</gene>